<dbReference type="EMBL" id="CAJNOQ010000130">
    <property type="protein sequence ID" value="CAF0761608.1"/>
    <property type="molecule type" value="Genomic_DNA"/>
</dbReference>
<feature type="transmembrane region" description="Helical" evidence="1">
    <location>
        <begin position="98"/>
        <end position="119"/>
    </location>
</feature>
<reference evidence="2" key="1">
    <citation type="submission" date="2021-02" db="EMBL/GenBank/DDBJ databases">
        <authorList>
            <person name="Nowell W R."/>
        </authorList>
    </citation>
    <scope>NUCLEOTIDE SEQUENCE</scope>
</reference>
<evidence type="ECO:0008006" key="5">
    <source>
        <dbReference type="Google" id="ProtNLM"/>
    </source>
</evidence>
<keyword evidence="1" id="KW-0812">Transmembrane</keyword>
<dbReference type="OrthoDB" id="10022827at2759"/>
<organism evidence="2 4">
    <name type="scientific">Didymodactylos carnosus</name>
    <dbReference type="NCBI Taxonomy" id="1234261"/>
    <lineage>
        <taxon>Eukaryota</taxon>
        <taxon>Metazoa</taxon>
        <taxon>Spiralia</taxon>
        <taxon>Gnathifera</taxon>
        <taxon>Rotifera</taxon>
        <taxon>Eurotatoria</taxon>
        <taxon>Bdelloidea</taxon>
        <taxon>Philodinida</taxon>
        <taxon>Philodinidae</taxon>
        <taxon>Didymodactylos</taxon>
    </lineage>
</organism>
<evidence type="ECO:0000313" key="4">
    <source>
        <dbReference type="Proteomes" id="UP000663829"/>
    </source>
</evidence>
<evidence type="ECO:0000313" key="3">
    <source>
        <dbReference type="EMBL" id="CAF3542555.1"/>
    </source>
</evidence>
<dbReference type="EMBL" id="CAJOBC010000130">
    <property type="protein sequence ID" value="CAF3542555.1"/>
    <property type="molecule type" value="Genomic_DNA"/>
</dbReference>
<name>A0A813Q3X6_9BILA</name>
<proteinExistence type="predicted"/>
<keyword evidence="4" id="KW-1185">Reference proteome</keyword>
<evidence type="ECO:0000313" key="2">
    <source>
        <dbReference type="EMBL" id="CAF0761608.1"/>
    </source>
</evidence>
<dbReference type="Proteomes" id="UP000681722">
    <property type="component" value="Unassembled WGS sequence"/>
</dbReference>
<accession>A0A813Q3X6</accession>
<comment type="caution">
    <text evidence="2">The sequence shown here is derived from an EMBL/GenBank/DDBJ whole genome shotgun (WGS) entry which is preliminary data.</text>
</comment>
<sequence>MESLGSPKELLLAGGFVAVCISSTGWAQLVDLYPKNITSFLSPPQFGLICIVYAVSLFGISVVVACWEDKLRRIMTDAYIGNQFLSTPNGYVKPQTGAAAAAATFGFAACALFLAEALMRFRRLGDKMHR</sequence>
<dbReference type="Proteomes" id="UP000663829">
    <property type="component" value="Unassembled WGS sequence"/>
</dbReference>
<gene>
    <name evidence="2" type="ORF">GPM918_LOCUS1417</name>
    <name evidence="3" type="ORF">SRO942_LOCUS1417</name>
</gene>
<protein>
    <recommendedName>
        <fullName evidence="5">CASP-like protein</fullName>
    </recommendedName>
</protein>
<keyword evidence="1" id="KW-1133">Transmembrane helix</keyword>
<evidence type="ECO:0000256" key="1">
    <source>
        <dbReference type="SAM" id="Phobius"/>
    </source>
</evidence>
<keyword evidence="1" id="KW-0472">Membrane</keyword>
<dbReference type="AlphaFoldDB" id="A0A813Q3X6"/>
<feature type="transmembrane region" description="Helical" evidence="1">
    <location>
        <begin position="46"/>
        <end position="67"/>
    </location>
</feature>